<evidence type="ECO:0000313" key="22">
    <source>
        <dbReference type="EMBL" id="KAG8042715.1"/>
    </source>
</evidence>
<evidence type="ECO:0000256" key="20">
    <source>
        <dbReference type="ARBA" id="ARBA00078936"/>
    </source>
</evidence>
<dbReference type="PANTHER" id="PTHR24055">
    <property type="entry name" value="MITOGEN-ACTIVATED PROTEIN KINASE"/>
    <property type="match status" value="1"/>
</dbReference>
<reference evidence="22" key="2">
    <citation type="submission" date="2021-04" db="EMBL/GenBank/DDBJ databases">
        <title>Genome-wide patterns of bracovirus chromosomal integration into multiple host tissues during parasitism.</title>
        <authorList>
            <person name="Chebbi M.A.C."/>
        </authorList>
    </citation>
    <scope>NUCLEOTIDE SEQUENCE</scope>
    <source>
        <tissue evidence="22">Whole body</tissue>
    </source>
</reference>
<dbReference type="PROSITE" id="PS50011">
    <property type="entry name" value="PROTEIN_KINASE_DOM"/>
    <property type="match status" value="1"/>
</dbReference>
<dbReference type="EC" id="2.7.11.24" evidence="5"/>
<keyword evidence="14" id="KW-0460">Magnesium</keyword>
<keyword evidence="15" id="KW-0539">Nucleus</keyword>
<keyword evidence="9" id="KW-0879">Wnt signaling pathway</keyword>
<accession>A0A8J5RCG3</accession>
<name>A0A8J5RCG3_9HYME</name>
<comment type="catalytic activity">
    <reaction evidence="17">
        <text>L-seryl-[protein] + ATP = O-phospho-L-seryl-[protein] + ADP + H(+)</text>
        <dbReference type="Rhea" id="RHEA:17989"/>
        <dbReference type="Rhea" id="RHEA-COMP:9863"/>
        <dbReference type="Rhea" id="RHEA-COMP:11604"/>
        <dbReference type="ChEBI" id="CHEBI:15378"/>
        <dbReference type="ChEBI" id="CHEBI:29999"/>
        <dbReference type="ChEBI" id="CHEBI:30616"/>
        <dbReference type="ChEBI" id="CHEBI:83421"/>
        <dbReference type="ChEBI" id="CHEBI:456216"/>
        <dbReference type="EC" id="2.7.11.24"/>
    </reaction>
</comment>
<dbReference type="GO" id="GO:0005737">
    <property type="term" value="C:cytoplasm"/>
    <property type="evidence" value="ECO:0007669"/>
    <property type="project" value="UniProtKB-SubCell"/>
</dbReference>
<dbReference type="EMBL" id="JAAOIC020000001">
    <property type="protein sequence ID" value="KAG8042715.1"/>
    <property type="molecule type" value="Genomic_DNA"/>
</dbReference>
<evidence type="ECO:0000256" key="18">
    <source>
        <dbReference type="ARBA" id="ARBA00055845"/>
    </source>
</evidence>
<evidence type="ECO:0000256" key="10">
    <source>
        <dbReference type="ARBA" id="ARBA00022723"/>
    </source>
</evidence>
<keyword evidence="8" id="KW-0808">Transferase</keyword>
<evidence type="ECO:0000259" key="21">
    <source>
        <dbReference type="PROSITE" id="PS50011"/>
    </source>
</evidence>
<evidence type="ECO:0000256" key="12">
    <source>
        <dbReference type="ARBA" id="ARBA00022777"/>
    </source>
</evidence>
<dbReference type="GO" id="GO:0046872">
    <property type="term" value="F:metal ion binding"/>
    <property type="evidence" value="ECO:0007669"/>
    <property type="project" value="UniProtKB-KW"/>
</dbReference>
<evidence type="ECO:0000256" key="17">
    <source>
        <dbReference type="ARBA" id="ARBA00048312"/>
    </source>
</evidence>
<dbReference type="PROSITE" id="PS00108">
    <property type="entry name" value="PROTEIN_KINASE_ST"/>
    <property type="match status" value="1"/>
</dbReference>
<evidence type="ECO:0000256" key="11">
    <source>
        <dbReference type="ARBA" id="ARBA00022741"/>
    </source>
</evidence>
<comment type="cofactor">
    <cofactor evidence="1">
        <name>Mg(2+)</name>
        <dbReference type="ChEBI" id="CHEBI:18420"/>
    </cofactor>
</comment>
<evidence type="ECO:0000256" key="15">
    <source>
        <dbReference type="ARBA" id="ARBA00023242"/>
    </source>
</evidence>
<evidence type="ECO:0000256" key="4">
    <source>
        <dbReference type="ARBA" id="ARBA00008832"/>
    </source>
</evidence>
<dbReference type="InterPro" id="IPR008271">
    <property type="entry name" value="Ser/Thr_kinase_AS"/>
</dbReference>
<evidence type="ECO:0000256" key="14">
    <source>
        <dbReference type="ARBA" id="ARBA00022842"/>
    </source>
</evidence>
<evidence type="ECO:0000256" key="1">
    <source>
        <dbReference type="ARBA" id="ARBA00001946"/>
    </source>
</evidence>
<dbReference type="GO" id="GO:0005634">
    <property type="term" value="C:nucleus"/>
    <property type="evidence" value="ECO:0007669"/>
    <property type="project" value="UniProtKB-SubCell"/>
</dbReference>
<keyword evidence="10" id="KW-0479">Metal-binding</keyword>
<dbReference type="InterPro" id="IPR050117">
    <property type="entry name" value="MAPK"/>
</dbReference>
<keyword evidence="7" id="KW-0723">Serine/threonine-protein kinase</keyword>
<reference evidence="22" key="1">
    <citation type="submission" date="2020-03" db="EMBL/GenBank/DDBJ databases">
        <authorList>
            <person name="Chebbi M.A."/>
            <person name="Drezen J.M."/>
        </authorList>
    </citation>
    <scope>NUCLEOTIDE SEQUENCE</scope>
    <source>
        <tissue evidence="22">Whole body</tissue>
    </source>
</reference>
<evidence type="ECO:0000256" key="9">
    <source>
        <dbReference type="ARBA" id="ARBA00022687"/>
    </source>
</evidence>
<evidence type="ECO:0000256" key="3">
    <source>
        <dbReference type="ARBA" id="ARBA00004496"/>
    </source>
</evidence>
<feature type="domain" description="Protein kinase" evidence="21">
    <location>
        <begin position="1"/>
        <end position="240"/>
    </location>
</feature>
<dbReference type="OrthoDB" id="192887at2759"/>
<evidence type="ECO:0000256" key="6">
    <source>
        <dbReference type="ARBA" id="ARBA00022490"/>
    </source>
</evidence>
<dbReference type="InterPro" id="IPR000719">
    <property type="entry name" value="Prot_kinase_dom"/>
</dbReference>
<sequence length="341" mass="39365">MLCFFEHDNVLSALDILQPPHVDFFQEIYVITELLQSDLHKIIVSPQHLNPEHIKIFLYQILRGLKYLHSARILHRDIKPGNLLVNSNCVLKICDFGLARVEEPDRNKYMTQEVVTQYYRAPEILMGARHYTAAVDVWSVGCIFGELLCRQILFQAQNPVEQLDMITELLGTPKIEDMRYACEGARMHMLRCPPKRPSLTALYTLGSHATHEAVHLLCQMLVFDPDKRITVVNALAHPYLEDGRLRYHSCMCTCCYDTNSGLRQYTPDFEPSTAYPFDDMWERKLTSVQQVKEEMYRFIAERLDTPRVPLCINPQSAAFKNFASSTVAHPSELPPSPHQWE</sequence>
<dbReference type="FunFam" id="1.10.510.10:FF:000162">
    <property type="entry name" value="Mitogen-activated protein kinase"/>
    <property type="match status" value="1"/>
</dbReference>
<comment type="similarity">
    <text evidence="4">Belongs to the protein kinase superfamily. CMGC Ser/Thr protein kinase family. MAP kinase subfamily.</text>
</comment>
<comment type="catalytic activity">
    <reaction evidence="16">
        <text>L-threonyl-[protein] + ATP = O-phospho-L-threonyl-[protein] + ADP + H(+)</text>
        <dbReference type="Rhea" id="RHEA:46608"/>
        <dbReference type="Rhea" id="RHEA-COMP:11060"/>
        <dbReference type="Rhea" id="RHEA-COMP:11605"/>
        <dbReference type="ChEBI" id="CHEBI:15378"/>
        <dbReference type="ChEBI" id="CHEBI:30013"/>
        <dbReference type="ChEBI" id="CHEBI:30616"/>
        <dbReference type="ChEBI" id="CHEBI:61977"/>
        <dbReference type="ChEBI" id="CHEBI:456216"/>
        <dbReference type="EC" id="2.7.11.24"/>
    </reaction>
</comment>
<evidence type="ECO:0000256" key="5">
    <source>
        <dbReference type="ARBA" id="ARBA00012411"/>
    </source>
</evidence>
<evidence type="ECO:0000313" key="23">
    <source>
        <dbReference type="Proteomes" id="UP000729913"/>
    </source>
</evidence>
<evidence type="ECO:0000256" key="7">
    <source>
        <dbReference type="ARBA" id="ARBA00022527"/>
    </source>
</evidence>
<evidence type="ECO:0000256" key="16">
    <source>
        <dbReference type="ARBA" id="ARBA00047592"/>
    </source>
</evidence>
<keyword evidence="11" id="KW-0547">Nucleotide-binding</keyword>
<proteinExistence type="inferred from homology"/>
<keyword evidence="13" id="KW-0067">ATP-binding</keyword>
<comment type="subcellular location">
    <subcellularLocation>
        <location evidence="3">Cytoplasm</location>
    </subcellularLocation>
    <subcellularLocation>
        <location evidence="2">Nucleus</location>
    </subcellularLocation>
</comment>
<keyword evidence="23" id="KW-1185">Reference proteome</keyword>
<evidence type="ECO:0000256" key="19">
    <source>
        <dbReference type="ARBA" id="ARBA00071678"/>
    </source>
</evidence>
<dbReference type="GO" id="GO:0016055">
    <property type="term" value="P:Wnt signaling pathway"/>
    <property type="evidence" value="ECO:0007669"/>
    <property type="project" value="UniProtKB-KW"/>
</dbReference>
<dbReference type="SMART" id="SM00220">
    <property type="entry name" value="S_TKc"/>
    <property type="match status" value="1"/>
</dbReference>
<gene>
    <name evidence="22" type="ORF">G9C98_005355</name>
</gene>
<keyword evidence="12 22" id="KW-0418">Kinase</keyword>
<dbReference type="Pfam" id="PF00069">
    <property type="entry name" value="Pkinase"/>
    <property type="match status" value="1"/>
</dbReference>
<organism evidence="22 23">
    <name type="scientific">Cotesia typhae</name>
    <dbReference type="NCBI Taxonomy" id="2053667"/>
    <lineage>
        <taxon>Eukaryota</taxon>
        <taxon>Metazoa</taxon>
        <taxon>Ecdysozoa</taxon>
        <taxon>Arthropoda</taxon>
        <taxon>Hexapoda</taxon>
        <taxon>Insecta</taxon>
        <taxon>Pterygota</taxon>
        <taxon>Neoptera</taxon>
        <taxon>Endopterygota</taxon>
        <taxon>Hymenoptera</taxon>
        <taxon>Apocrita</taxon>
        <taxon>Ichneumonoidea</taxon>
        <taxon>Braconidae</taxon>
        <taxon>Microgastrinae</taxon>
        <taxon>Cotesia</taxon>
    </lineage>
</organism>
<dbReference type="AlphaFoldDB" id="A0A8J5RCG3"/>
<comment type="function">
    <text evidence="18">Has a role in the Wnt signaling pathway controlling the asymmetry of cell divisions during embryogenesis. Operates in the AB and EMS cell lineages influencing cell specification. Required for body wall muscle development, endoderm development, pop-1 asymmetry and T-cell division asymmetry. Component of the beta-catenin-lit-1 complex which promotes the phosphorylation, down-regulation and subcellular relocation of pop-1. Regulates plp-1 nuclear localization in embryos. Plays a role in male tail tip morphogenesis.</text>
</comment>
<keyword evidence="6" id="KW-0963">Cytoplasm</keyword>
<evidence type="ECO:0000256" key="8">
    <source>
        <dbReference type="ARBA" id="ARBA00022679"/>
    </source>
</evidence>
<dbReference type="Proteomes" id="UP000729913">
    <property type="component" value="Unassembled WGS sequence"/>
</dbReference>
<dbReference type="GO" id="GO:0005524">
    <property type="term" value="F:ATP binding"/>
    <property type="evidence" value="ECO:0007669"/>
    <property type="project" value="UniProtKB-KW"/>
</dbReference>
<protein>
    <recommendedName>
        <fullName evidence="19">Serine/threonine kinase NLK</fullName>
        <ecNumber evidence="5">2.7.11.24</ecNumber>
    </recommendedName>
    <alternativeName>
        <fullName evidence="20">Loss of intestine protein 1</fullName>
    </alternativeName>
</protein>
<dbReference type="GO" id="GO:0004707">
    <property type="term" value="F:MAP kinase activity"/>
    <property type="evidence" value="ECO:0007669"/>
    <property type="project" value="UniProtKB-EC"/>
</dbReference>
<evidence type="ECO:0000256" key="13">
    <source>
        <dbReference type="ARBA" id="ARBA00022840"/>
    </source>
</evidence>
<comment type="caution">
    <text evidence="22">The sequence shown here is derived from an EMBL/GenBank/DDBJ whole genome shotgun (WGS) entry which is preliminary data.</text>
</comment>
<evidence type="ECO:0000256" key="2">
    <source>
        <dbReference type="ARBA" id="ARBA00004123"/>
    </source>
</evidence>